<reference evidence="3" key="1">
    <citation type="journal article" date="2019" name="Int. J. Syst. Evol. Microbiol.">
        <title>The Global Catalogue of Microorganisms (GCM) 10K type strain sequencing project: providing services to taxonomists for standard genome sequencing and annotation.</title>
        <authorList>
            <consortium name="The Broad Institute Genomics Platform"/>
            <consortium name="The Broad Institute Genome Sequencing Center for Infectious Disease"/>
            <person name="Wu L."/>
            <person name="Ma J."/>
        </authorList>
    </citation>
    <scope>NUCLEOTIDE SEQUENCE [LARGE SCALE GENOMIC DNA]</scope>
    <source>
        <strain evidence="3">JCM 17066</strain>
    </source>
</reference>
<sequence length="261" mass="29414">MWEKILTKIDELHSLDKQNQVFGAALHKYKCNPRLSPVDLQIIENRLGVTLPTQLRSFYLEIGNGGVGPHYGLSPAENVTNYRAAIDYPGIDAFKTDVKTDPENLNGNCIEVDHDELTGLIAVIQEGCGHEICLIASGPKAGNIVTISCDDLLYESEITLIDVYQHWLDSEIEVFQFVKELLGSEMTLTEIADAVRERFGRHDTRDIVVSIIDSKKPKALFGSGNHRIYHGATQLPWYESEFQKYKRAQKLPGKSWWKLGN</sequence>
<protein>
    <submittedName>
        <fullName evidence="2">SMI1/KNR4 family protein</fullName>
    </submittedName>
</protein>
<accession>A0ABW0MA58</accession>
<dbReference type="EMBL" id="JBHSMT010000026">
    <property type="protein sequence ID" value="MFC5475110.1"/>
    <property type="molecule type" value="Genomic_DNA"/>
</dbReference>
<feature type="domain" description="Knr4/Smi1-like" evidence="1">
    <location>
        <begin position="34"/>
        <end position="170"/>
    </location>
</feature>
<dbReference type="SUPFAM" id="SSF160631">
    <property type="entry name" value="SMI1/KNR4-like"/>
    <property type="match status" value="1"/>
</dbReference>
<proteinExistence type="predicted"/>
<dbReference type="RefSeq" id="WP_378998215.1">
    <property type="nucleotide sequence ID" value="NZ_JBHSMT010000026.1"/>
</dbReference>
<dbReference type="Pfam" id="PF09346">
    <property type="entry name" value="SMI1_KNR4"/>
    <property type="match status" value="1"/>
</dbReference>
<organism evidence="2 3">
    <name type="scientific">Paraherbaspirillum soli</name>
    <dbReference type="NCBI Taxonomy" id="631222"/>
    <lineage>
        <taxon>Bacteria</taxon>
        <taxon>Pseudomonadati</taxon>
        <taxon>Pseudomonadota</taxon>
        <taxon>Betaproteobacteria</taxon>
        <taxon>Burkholderiales</taxon>
        <taxon>Oxalobacteraceae</taxon>
        <taxon>Paraherbaspirillum</taxon>
    </lineage>
</organism>
<gene>
    <name evidence="2" type="ORF">ACFPM8_14200</name>
</gene>
<evidence type="ECO:0000313" key="3">
    <source>
        <dbReference type="Proteomes" id="UP001596045"/>
    </source>
</evidence>
<comment type="caution">
    <text evidence="2">The sequence shown here is derived from an EMBL/GenBank/DDBJ whole genome shotgun (WGS) entry which is preliminary data.</text>
</comment>
<dbReference type="InterPro" id="IPR037883">
    <property type="entry name" value="Knr4/Smi1-like_sf"/>
</dbReference>
<dbReference type="InterPro" id="IPR018958">
    <property type="entry name" value="Knr4/Smi1-like_dom"/>
</dbReference>
<name>A0ABW0MA58_9BURK</name>
<evidence type="ECO:0000313" key="2">
    <source>
        <dbReference type="EMBL" id="MFC5475110.1"/>
    </source>
</evidence>
<evidence type="ECO:0000259" key="1">
    <source>
        <dbReference type="SMART" id="SM00860"/>
    </source>
</evidence>
<dbReference type="Proteomes" id="UP001596045">
    <property type="component" value="Unassembled WGS sequence"/>
</dbReference>
<keyword evidence="3" id="KW-1185">Reference proteome</keyword>
<dbReference type="Gene3D" id="3.40.1580.10">
    <property type="entry name" value="SMI1/KNR4-like"/>
    <property type="match status" value="1"/>
</dbReference>
<dbReference type="SMART" id="SM00860">
    <property type="entry name" value="SMI1_KNR4"/>
    <property type="match status" value="1"/>
</dbReference>